<proteinExistence type="predicted"/>
<dbReference type="KEGG" id="crw:CROST_031370"/>
<dbReference type="AlphaFoldDB" id="A0A1S8M958"/>
<dbReference type="PANTHER" id="PTHR38474:SF1">
    <property type="entry name" value="SLR0299 PROTEIN"/>
    <property type="match status" value="1"/>
</dbReference>
<dbReference type="SMART" id="SM01059">
    <property type="entry name" value="CAT"/>
    <property type="match status" value="1"/>
</dbReference>
<dbReference type="PANTHER" id="PTHR38474">
    <property type="entry name" value="SLR0299 PROTEIN"/>
    <property type="match status" value="1"/>
</dbReference>
<dbReference type="Gene3D" id="3.30.559.10">
    <property type="entry name" value="Chloramphenicol acetyltransferase-like domain"/>
    <property type="match status" value="1"/>
</dbReference>
<dbReference type="GO" id="GO:0008811">
    <property type="term" value="F:chloramphenicol O-acetyltransferase activity"/>
    <property type="evidence" value="ECO:0007669"/>
    <property type="project" value="UniProtKB-EC"/>
</dbReference>
<gene>
    <name evidence="1" type="primary">cat_2</name>
    <name evidence="1" type="ORF">CROST_031370</name>
</gene>
<dbReference type="Proteomes" id="UP000190951">
    <property type="component" value="Chromosome"/>
</dbReference>
<dbReference type="SUPFAM" id="SSF52777">
    <property type="entry name" value="CoA-dependent acyltransferases"/>
    <property type="match status" value="1"/>
</dbReference>
<dbReference type="PIRSF" id="PIRSF000440">
    <property type="entry name" value="CAT"/>
    <property type="match status" value="1"/>
</dbReference>
<evidence type="ECO:0000313" key="1">
    <source>
        <dbReference type="EMBL" id="URZ12415.1"/>
    </source>
</evidence>
<dbReference type="STRING" id="84029.CROST_09770"/>
<reference evidence="1 2" key="1">
    <citation type="submission" date="2022-04" db="EMBL/GenBank/DDBJ databases">
        <title>Genome sequence of C. roseum typestrain.</title>
        <authorList>
            <person name="Poehlein A."/>
            <person name="Schoch T."/>
            <person name="Duerre P."/>
            <person name="Daniel R."/>
        </authorList>
    </citation>
    <scope>NUCLEOTIDE SEQUENCE [LARGE SCALE GENOMIC DNA]</scope>
    <source>
        <strain evidence="1 2">DSM 7320</strain>
    </source>
</reference>
<dbReference type="EC" id="2.3.1.28" evidence="1"/>
<protein>
    <submittedName>
        <fullName evidence="1">Chloramphenicol acetyltransferase</fullName>
        <ecNumber evidence="1">2.3.1.28</ecNumber>
    </submittedName>
</protein>
<dbReference type="InterPro" id="IPR023213">
    <property type="entry name" value="CAT-like_dom_sf"/>
</dbReference>
<evidence type="ECO:0000313" key="2">
    <source>
        <dbReference type="Proteomes" id="UP000190951"/>
    </source>
</evidence>
<name>A0A1S8M958_9CLOT</name>
<dbReference type="RefSeq" id="WP_077833826.1">
    <property type="nucleotide sequence ID" value="NZ_CP096983.1"/>
</dbReference>
<keyword evidence="2" id="KW-1185">Reference proteome</keyword>
<keyword evidence="1" id="KW-0808">Transferase</keyword>
<sequence length="211" mass="24460">MKFIDVESLKRKDHYNYFKSLDSPHFNICANVDITNFYNYIKKNNLPFFVSVLYAATKAANSIKEFKLRIRGDKLIEHEFVNPSFTVMAKDEIFNFCEVDFLPEYKSFKSSALTEIEKVKNARTLNKDSNRDDLLYMTSIPWISFTSITHPISLSPADSIPRIAWGKYFNEGTTIKLPLSVQVHHALVDGVHVVHYFNNIQQILDNPENEL</sequence>
<organism evidence="1 2">
    <name type="scientific">Clostridium felsineum</name>
    <dbReference type="NCBI Taxonomy" id="36839"/>
    <lineage>
        <taxon>Bacteria</taxon>
        <taxon>Bacillati</taxon>
        <taxon>Bacillota</taxon>
        <taxon>Clostridia</taxon>
        <taxon>Eubacteriales</taxon>
        <taxon>Clostridiaceae</taxon>
        <taxon>Clostridium</taxon>
    </lineage>
</organism>
<keyword evidence="1" id="KW-0012">Acyltransferase</keyword>
<dbReference type="EMBL" id="CP096983">
    <property type="protein sequence ID" value="URZ12415.1"/>
    <property type="molecule type" value="Genomic_DNA"/>
</dbReference>
<accession>A0A1S8M958</accession>
<dbReference type="Pfam" id="PF00302">
    <property type="entry name" value="CAT"/>
    <property type="match status" value="1"/>
</dbReference>
<dbReference type="InterPro" id="IPR001707">
    <property type="entry name" value="Cmp_AcTrfase"/>
</dbReference>